<dbReference type="PANTHER" id="PTHR34070">
    <property type="entry name" value="ARMADILLO-TYPE FOLD"/>
    <property type="match status" value="1"/>
</dbReference>
<protein>
    <submittedName>
        <fullName evidence="2">DNA alkylation repair protein</fullName>
    </submittedName>
</protein>
<dbReference type="Gene3D" id="1.25.40.290">
    <property type="entry name" value="ARM repeat domains"/>
    <property type="match status" value="1"/>
</dbReference>
<dbReference type="PANTHER" id="PTHR34070:SF1">
    <property type="entry name" value="DNA ALKYLATION REPAIR PROTEIN"/>
    <property type="match status" value="1"/>
</dbReference>
<dbReference type="EMBL" id="BQKK01000002">
    <property type="protein sequence ID" value="GJN42662.1"/>
    <property type="molecule type" value="Genomic_DNA"/>
</dbReference>
<organism evidence="2 3">
    <name type="scientific">Corynebacterium ammoniagenes</name>
    <name type="common">Brevibacterium ammoniagenes</name>
    <dbReference type="NCBI Taxonomy" id="1697"/>
    <lineage>
        <taxon>Bacteria</taxon>
        <taxon>Bacillati</taxon>
        <taxon>Actinomycetota</taxon>
        <taxon>Actinomycetes</taxon>
        <taxon>Mycobacteriales</taxon>
        <taxon>Corynebacteriaceae</taxon>
        <taxon>Corynebacterium</taxon>
    </lineage>
</organism>
<sequence>MTDESQGSFFDPQRGSDSADGSDGQALARGVVAALKEHADAEQAVAMSAYMRERFEFFGISAAPRRAAVKHILSGMHLNWDFVHALWAYPQRECHYVAVDHLRRQKLTIADLEDLQQLVESQSWWDTVDHLAKCAGTALIPGSRGRGAEPNSLADAAAARALMLEWAVSENMWTRRTAILCQLSFGEKTDTELLREVLESNLGAEARFSSEFFITKAIGWALRDYSRDNPQWVHDFVNAHAPESDLALAKLSRKEALKHL</sequence>
<dbReference type="Pfam" id="PF08713">
    <property type="entry name" value="DNA_alkylation"/>
    <property type="match status" value="1"/>
</dbReference>
<reference evidence="2" key="1">
    <citation type="submission" date="2021-12" db="EMBL/GenBank/DDBJ databases">
        <title>Draft genome sequence of Corynebacterium ammoniagenes strain T-723.</title>
        <authorList>
            <person name="Matsuzawa M."/>
            <person name="Hiratani M."/>
            <person name="Abe I."/>
            <person name="Tsuji Y."/>
            <person name="Nakamura J."/>
        </authorList>
    </citation>
    <scope>NUCLEOTIDE SEQUENCE</scope>
    <source>
        <strain evidence="2">T-723</strain>
    </source>
</reference>
<evidence type="ECO:0000256" key="1">
    <source>
        <dbReference type="SAM" id="MobiDB-lite"/>
    </source>
</evidence>
<accession>A0AAV5G5X1</accession>
<gene>
    <name evidence="2" type="ORF">CAT723_11410</name>
</gene>
<name>A0AAV5G5X1_CORAM</name>
<dbReference type="SUPFAM" id="SSF48371">
    <property type="entry name" value="ARM repeat"/>
    <property type="match status" value="1"/>
</dbReference>
<proteinExistence type="predicted"/>
<dbReference type="Proteomes" id="UP001054925">
    <property type="component" value="Unassembled WGS sequence"/>
</dbReference>
<evidence type="ECO:0000313" key="3">
    <source>
        <dbReference type="Proteomes" id="UP001054925"/>
    </source>
</evidence>
<dbReference type="RefSeq" id="WP_003846334.1">
    <property type="nucleotide sequence ID" value="NZ_BQKK01000002.1"/>
</dbReference>
<feature type="region of interest" description="Disordered" evidence="1">
    <location>
        <begin position="1"/>
        <end position="24"/>
    </location>
</feature>
<dbReference type="Gene3D" id="1.20.1660.10">
    <property type="entry name" value="Hypothetical protein (EF3068)"/>
    <property type="match status" value="1"/>
</dbReference>
<dbReference type="CDD" id="cd07064">
    <property type="entry name" value="AlkD_like_1"/>
    <property type="match status" value="1"/>
</dbReference>
<dbReference type="AlphaFoldDB" id="A0AAV5G5X1"/>
<dbReference type="InterPro" id="IPR014825">
    <property type="entry name" value="DNA_alkylation"/>
</dbReference>
<evidence type="ECO:0000313" key="2">
    <source>
        <dbReference type="EMBL" id="GJN42662.1"/>
    </source>
</evidence>
<comment type="caution">
    <text evidence="2">The sequence shown here is derived from an EMBL/GenBank/DDBJ whole genome shotgun (WGS) entry which is preliminary data.</text>
</comment>
<dbReference type="InterPro" id="IPR016024">
    <property type="entry name" value="ARM-type_fold"/>
</dbReference>